<dbReference type="AlphaFoldDB" id="A0A9W6LA20"/>
<dbReference type="Proteomes" id="UP001144352">
    <property type="component" value="Unassembled WGS sequence"/>
</dbReference>
<gene>
    <name evidence="1" type="ORF">GHYDROH2_04130</name>
</gene>
<keyword evidence="2" id="KW-1185">Reference proteome</keyword>
<evidence type="ECO:0000313" key="1">
    <source>
        <dbReference type="EMBL" id="GLI36912.1"/>
    </source>
</evidence>
<evidence type="ECO:0000313" key="2">
    <source>
        <dbReference type="Proteomes" id="UP001144352"/>
    </source>
</evidence>
<sequence>MSEHPDEKLKKLVNSSGFPLQIAISHHIYATWQTAGWKVILNEHPWQHPESGDSGFIDLVVEDYHKTQVMVVECKRVRDTEWIFLIPKENPNPRAHVNTWFTYTQNGATKQFSWVNLTSDPGSCESEFCIVHGQDPKAKPMLERTAAELIDSTEALAFEELSIKKSESEFLRIYTNVIVTTANLKICKFNPEDISLSNGEISTTKFESVPWIRFRKSLTPRPAKLKGVTTVTEVAKANERTVFVVNSENFLTFLKEWELGKIPISMYQ</sequence>
<comment type="caution">
    <text evidence="1">The sequence shown here is derived from an EMBL/GenBank/DDBJ whole genome shotgun (WGS) entry which is preliminary data.</text>
</comment>
<dbReference type="RefSeq" id="WP_214187257.1">
    <property type="nucleotide sequence ID" value="NZ_BSDS01000001.1"/>
</dbReference>
<name>A0A9W6LA20_9BACT</name>
<accession>A0A9W6LA20</accession>
<organism evidence="1 2">
    <name type="scientific">Geobacter hydrogenophilus</name>
    <dbReference type="NCBI Taxonomy" id="40983"/>
    <lineage>
        <taxon>Bacteria</taxon>
        <taxon>Pseudomonadati</taxon>
        <taxon>Thermodesulfobacteriota</taxon>
        <taxon>Desulfuromonadia</taxon>
        <taxon>Geobacterales</taxon>
        <taxon>Geobacteraceae</taxon>
        <taxon>Geobacter</taxon>
    </lineage>
</organism>
<protein>
    <submittedName>
        <fullName evidence="1">Uncharacterized protein</fullName>
    </submittedName>
</protein>
<dbReference type="EMBL" id="BSDS01000001">
    <property type="protein sequence ID" value="GLI36912.1"/>
    <property type="molecule type" value="Genomic_DNA"/>
</dbReference>
<proteinExistence type="predicted"/>
<reference evidence="1" key="1">
    <citation type="submission" date="2022-12" db="EMBL/GenBank/DDBJ databases">
        <title>Reference genome sequencing for broad-spectrum identification of bacterial and archaeal isolates by mass spectrometry.</title>
        <authorList>
            <person name="Sekiguchi Y."/>
            <person name="Tourlousse D.M."/>
        </authorList>
    </citation>
    <scope>NUCLEOTIDE SEQUENCE</scope>
    <source>
        <strain evidence="1">H2</strain>
    </source>
</reference>